<evidence type="ECO:0000313" key="8">
    <source>
        <dbReference type="Proteomes" id="UP000190831"/>
    </source>
</evidence>
<dbReference type="PANTHER" id="PTHR36959">
    <property type="entry name" value="ALTERED INHERITANCE OF MITOCHONDRIA PROTEIN 24, MITOCHONDRIAL"/>
    <property type="match status" value="1"/>
</dbReference>
<keyword evidence="5 6" id="KW-0496">Mitochondrion</keyword>
<evidence type="ECO:0000256" key="1">
    <source>
        <dbReference type="ARBA" id="ARBA00004173"/>
    </source>
</evidence>
<keyword evidence="8" id="KW-1185">Reference proteome</keyword>
<dbReference type="SUPFAM" id="SSF51219">
    <property type="entry name" value="TRAP-like"/>
    <property type="match status" value="1"/>
</dbReference>
<sequence>MYAIGRVIMWQALKIIPKGSRTIHYTASRYTQELIEFSSRKSGTAQGPFSELPEFKPLQGSMMLKLPSFCTIYTRLDKISALNVEQSAAKQPFLSLDALENAPFSKVSTGEHPVNATMVSSTPMSNITIIQIDDYKQGWYLTDPENDVLCYSGDLKLEFGHSLRGRGIVAIGGKGPVYQLNLEPGENITVNPDSILGYNDKVSLRISELKSKTVIPQFIKSWSKSNFALNFGHYYDRFALWWGKLFHKDKIYCKIQGPGSLLLQTAFVPGSKVCSDDELLKAFKQ</sequence>
<evidence type="ECO:0000256" key="2">
    <source>
        <dbReference type="ARBA" id="ARBA00009322"/>
    </source>
</evidence>
<dbReference type="OrthoDB" id="5295771at2759"/>
<dbReference type="AlphaFoldDB" id="A0A1G4MG33"/>
<dbReference type="InterPro" id="IPR036983">
    <property type="entry name" value="AIM24_sf"/>
</dbReference>
<reference evidence="8" key="1">
    <citation type="submission" date="2016-03" db="EMBL/GenBank/DDBJ databases">
        <authorList>
            <person name="Devillers H."/>
        </authorList>
    </citation>
    <scope>NUCLEOTIDE SEQUENCE [LARGE SCALE GENOMIC DNA]</scope>
</reference>
<organism evidence="7 8">
    <name type="scientific">Lachancea fermentati</name>
    <name type="common">Zygosaccharomyces fermentati</name>
    <dbReference type="NCBI Taxonomy" id="4955"/>
    <lineage>
        <taxon>Eukaryota</taxon>
        <taxon>Fungi</taxon>
        <taxon>Dikarya</taxon>
        <taxon>Ascomycota</taxon>
        <taxon>Saccharomycotina</taxon>
        <taxon>Saccharomycetes</taxon>
        <taxon>Saccharomycetales</taxon>
        <taxon>Saccharomycetaceae</taxon>
        <taxon>Lachancea</taxon>
    </lineage>
</organism>
<evidence type="ECO:0000256" key="4">
    <source>
        <dbReference type="ARBA" id="ARBA00022946"/>
    </source>
</evidence>
<dbReference type="Gene3D" id="3.60.160.10">
    <property type="entry name" value="Mitochondrial biogenesis AIM24"/>
    <property type="match status" value="1"/>
</dbReference>
<dbReference type="InterPro" id="IPR016031">
    <property type="entry name" value="Trp_RNA-bd_attenuator-like_dom"/>
</dbReference>
<evidence type="ECO:0000256" key="5">
    <source>
        <dbReference type="ARBA" id="ARBA00023128"/>
    </source>
</evidence>
<evidence type="ECO:0000313" key="7">
    <source>
        <dbReference type="EMBL" id="SCW02721.1"/>
    </source>
</evidence>
<comment type="subcellular location">
    <subcellularLocation>
        <location evidence="1 6">Mitochondrion</location>
    </subcellularLocation>
</comment>
<evidence type="ECO:0000256" key="3">
    <source>
        <dbReference type="ARBA" id="ARBA00013287"/>
    </source>
</evidence>
<accession>A0A1G4MG33</accession>
<dbReference type="OMA" id="DSEEINC"/>
<name>A0A1G4MG33_LACFM</name>
<proteinExistence type="inferred from homology"/>
<dbReference type="Proteomes" id="UP000190831">
    <property type="component" value="Chromosome F"/>
</dbReference>
<dbReference type="GO" id="GO:0007007">
    <property type="term" value="P:inner mitochondrial membrane organization"/>
    <property type="evidence" value="ECO:0007669"/>
    <property type="project" value="TreeGrafter"/>
</dbReference>
<keyword evidence="4" id="KW-0809">Transit peptide</keyword>
<dbReference type="Pfam" id="PF01987">
    <property type="entry name" value="AIM24"/>
    <property type="match status" value="1"/>
</dbReference>
<dbReference type="InterPro" id="IPR002838">
    <property type="entry name" value="AIM24"/>
</dbReference>
<evidence type="ECO:0000256" key="6">
    <source>
        <dbReference type="RuleBase" id="RU363045"/>
    </source>
</evidence>
<dbReference type="PANTHER" id="PTHR36959:SF2">
    <property type="entry name" value="ALTERED INHERITANCE OF MITOCHONDRIA PROTEIN 24, MITOCHONDRIAL"/>
    <property type="match status" value="1"/>
</dbReference>
<gene>
    <name evidence="7" type="ORF">LAFE_0F12816G</name>
</gene>
<comment type="similarity">
    <text evidence="2 6">Belongs to the AIM24 family.</text>
</comment>
<protein>
    <recommendedName>
        <fullName evidence="3 6">Altered inheritance of mitochondria protein 24, mitochondrial</fullName>
    </recommendedName>
</protein>
<dbReference type="GO" id="GO:0005743">
    <property type="term" value="C:mitochondrial inner membrane"/>
    <property type="evidence" value="ECO:0007669"/>
    <property type="project" value="TreeGrafter"/>
</dbReference>
<dbReference type="EMBL" id="LT598490">
    <property type="protein sequence ID" value="SCW02721.1"/>
    <property type="molecule type" value="Genomic_DNA"/>
</dbReference>